<dbReference type="InterPro" id="IPR013216">
    <property type="entry name" value="Methyltransf_11"/>
</dbReference>
<comment type="caution">
    <text evidence="3">The sequence shown here is derived from an EMBL/GenBank/DDBJ whole genome shotgun (WGS) entry which is preliminary data.</text>
</comment>
<feature type="domain" description="Methyltransferase type 11" evidence="2">
    <location>
        <begin position="46"/>
        <end position="143"/>
    </location>
</feature>
<dbReference type="CDD" id="cd02440">
    <property type="entry name" value="AdoMet_MTases"/>
    <property type="match status" value="1"/>
</dbReference>
<dbReference type="SUPFAM" id="SSF53335">
    <property type="entry name" value="S-adenosyl-L-methionine-dependent methyltransferases"/>
    <property type="match status" value="1"/>
</dbReference>
<dbReference type="GO" id="GO:0032259">
    <property type="term" value="P:methylation"/>
    <property type="evidence" value="ECO:0007669"/>
    <property type="project" value="UniProtKB-KW"/>
</dbReference>
<keyword evidence="3" id="KW-0489">Methyltransferase</keyword>
<dbReference type="EMBL" id="SUTG01000006">
    <property type="protein sequence ID" value="MBE6511980.1"/>
    <property type="molecule type" value="Genomic_DNA"/>
</dbReference>
<dbReference type="InterPro" id="IPR050447">
    <property type="entry name" value="Erg6_SMT_methyltransf"/>
</dbReference>
<evidence type="ECO:0000259" key="2">
    <source>
        <dbReference type="Pfam" id="PF08241"/>
    </source>
</evidence>
<evidence type="ECO:0000313" key="4">
    <source>
        <dbReference type="Proteomes" id="UP000732619"/>
    </source>
</evidence>
<organism evidence="3 4">
    <name type="scientific">Methanobrevibacter olleyae</name>
    <dbReference type="NCBI Taxonomy" id="294671"/>
    <lineage>
        <taxon>Archaea</taxon>
        <taxon>Methanobacteriati</taxon>
        <taxon>Methanobacteriota</taxon>
        <taxon>Methanomada group</taxon>
        <taxon>Methanobacteria</taxon>
        <taxon>Methanobacteriales</taxon>
        <taxon>Methanobacteriaceae</taxon>
        <taxon>Methanobrevibacter</taxon>
    </lineage>
</organism>
<dbReference type="Proteomes" id="UP000732619">
    <property type="component" value="Unassembled WGS sequence"/>
</dbReference>
<accession>A0A8T3VPS6</accession>
<reference evidence="3" key="1">
    <citation type="submission" date="2019-04" db="EMBL/GenBank/DDBJ databases">
        <title>Evolution of Biomass-Degrading Anaerobic Consortia Revealed by Metagenomics.</title>
        <authorList>
            <person name="Peng X."/>
        </authorList>
    </citation>
    <scope>NUCLEOTIDE SEQUENCE</scope>
    <source>
        <strain evidence="3">SIG14</strain>
    </source>
</reference>
<dbReference type="Pfam" id="PF08241">
    <property type="entry name" value="Methyltransf_11"/>
    <property type="match status" value="1"/>
</dbReference>
<dbReference type="GO" id="GO:0008757">
    <property type="term" value="F:S-adenosylmethionine-dependent methyltransferase activity"/>
    <property type="evidence" value="ECO:0007669"/>
    <property type="project" value="InterPro"/>
</dbReference>
<dbReference type="AlphaFoldDB" id="A0A8T3VPS6"/>
<name>A0A8T3VPS6_METOL</name>
<keyword evidence="1" id="KW-0808">Transferase</keyword>
<proteinExistence type="predicted"/>
<gene>
    <name evidence="3" type="ORF">E7Z75_02345</name>
</gene>
<dbReference type="PANTHER" id="PTHR44068">
    <property type="entry name" value="ZGC:194242"/>
    <property type="match status" value="1"/>
</dbReference>
<protein>
    <submittedName>
        <fullName evidence="3">Class I SAM-dependent methyltransferase</fullName>
    </submittedName>
</protein>
<dbReference type="InterPro" id="IPR029063">
    <property type="entry name" value="SAM-dependent_MTases_sf"/>
</dbReference>
<evidence type="ECO:0000256" key="1">
    <source>
        <dbReference type="ARBA" id="ARBA00022679"/>
    </source>
</evidence>
<dbReference type="Gene3D" id="3.40.50.150">
    <property type="entry name" value="Vaccinia Virus protein VP39"/>
    <property type="match status" value="1"/>
</dbReference>
<dbReference type="PANTHER" id="PTHR44068:SF11">
    <property type="entry name" value="GERANYL DIPHOSPHATE 2-C-METHYLTRANSFERASE"/>
    <property type="match status" value="1"/>
</dbReference>
<evidence type="ECO:0000313" key="3">
    <source>
        <dbReference type="EMBL" id="MBE6511980.1"/>
    </source>
</evidence>
<sequence>MGFFKNMGNPQGKLGNIQLKSMNKEHTPVSLWGLKHLDISPDDVILDVGCGGGMNINRMAQTAKKVYGVDYSIESVNLSREVNKDLIIQGRVEVLEGNVQSLPFEDNTFDIVTAFETVYFWSDIEKSFGEVKRVLKPGGMFLIGCETNGAGFFMRLCEGLMNMAAYTDDDLCQFLANNDYKEIKTYLRDGKSKKETIKYEGKEITIDDDYDHFSLSDRFVQWMTITAIKEV</sequence>